<keyword evidence="1" id="KW-1133">Transmembrane helix</keyword>
<dbReference type="Proteomes" id="UP001596414">
    <property type="component" value="Unassembled WGS sequence"/>
</dbReference>
<evidence type="ECO:0000256" key="1">
    <source>
        <dbReference type="SAM" id="Phobius"/>
    </source>
</evidence>
<keyword evidence="1" id="KW-0812">Transmembrane</keyword>
<protein>
    <submittedName>
        <fullName evidence="2">Uncharacterized protein</fullName>
    </submittedName>
</protein>
<keyword evidence="1" id="KW-0472">Membrane</keyword>
<organism evidence="2 3">
    <name type="scientific">Halovenus rubra</name>
    <dbReference type="NCBI Taxonomy" id="869890"/>
    <lineage>
        <taxon>Archaea</taxon>
        <taxon>Methanobacteriati</taxon>
        <taxon>Methanobacteriota</taxon>
        <taxon>Stenosarchaea group</taxon>
        <taxon>Halobacteria</taxon>
        <taxon>Halobacteriales</taxon>
        <taxon>Haloarculaceae</taxon>
        <taxon>Halovenus</taxon>
    </lineage>
</organism>
<evidence type="ECO:0000313" key="2">
    <source>
        <dbReference type="EMBL" id="MFC7125763.1"/>
    </source>
</evidence>
<proteinExistence type="predicted"/>
<gene>
    <name evidence="2" type="ORF">ACFQJ7_06880</name>
</gene>
<sequence length="143" mass="15095">MGSADDVTVFDGYVTDIELVVAGIWTDALDVDDGGVLEICLLKPRPEAVSLVRILDHPQVVVLVAEAGYEPGCLIRYRPQRLGRRGSELEDIILDVVTAGVGVGAIFAVVFVVVVSSVLGVAIIGGITNAEGVIEQFSYQRAG</sequence>
<reference evidence="2 3" key="1">
    <citation type="journal article" date="2014" name="Int. J. Syst. Evol. Microbiol.">
        <title>Complete genome sequence of Corynebacterium casei LMG S-19264T (=DSM 44701T), isolated from a smear-ripened cheese.</title>
        <authorList>
            <consortium name="US DOE Joint Genome Institute (JGI-PGF)"/>
            <person name="Walter F."/>
            <person name="Albersmeier A."/>
            <person name="Kalinowski J."/>
            <person name="Ruckert C."/>
        </authorList>
    </citation>
    <scope>NUCLEOTIDE SEQUENCE [LARGE SCALE GENOMIC DNA]</scope>
    <source>
        <strain evidence="2 3">CGMCC 4.7215</strain>
    </source>
</reference>
<evidence type="ECO:0000313" key="3">
    <source>
        <dbReference type="Proteomes" id="UP001596414"/>
    </source>
</evidence>
<comment type="caution">
    <text evidence="2">The sequence shown here is derived from an EMBL/GenBank/DDBJ whole genome shotgun (WGS) entry which is preliminary data.</text>
</comment>
<name>A0ABD5X9X0_9EURY</name>
<dbReference type="AlphaFoldDB" id="A0ABD5X9X0"/>
<feature type="transmembrane region" description="Helical" evidence="1">
    <location>
        <begin position="92"/>
        <end position="125"/>
    </location>
</feature>
<accession>A0ABD5X9X0</accession>
<dbReference type="RefSeq" id="WP_267638606.1">
    <property type="nucleotide sequence ID" value="NZ_JAODIY010000017.1"/>
</dbReference>
<dbReference type="EMBL" id="JBHSZQ010000009">
    <property type="protein sequence ID" value="MFC7125763.1"/>
    <property type="molecule type" value="Genomic_DNA"/>
</dbReference>